<dbReference type="EMBL" id="CP011412">
    <property type="protein sequence ID" value="AKH19876.1"/>
    <property type="molecule type" value="Genomic_DNA"/>
</dbReference>
<dbReference type="Proteomes" id="UP000034410">
    <property type="component" value="Chromosome"/>
</dbReference>
<keyword evidence="2 5" id="KW-0812">Transmembrane</keyword>
<evidence type="ECO:0000256" key="5">
    <source>
        <dbReference type="SAM" id="Phobius"/>
    </source>
</evidence>
<dbReference type="KEGG" id="seds:AAY24_05385"/>
<evidence type="ECO:0000256" key="1">
    <source>
        <dbReference type="ARBA" id="ARBA00022475"/>
    </source>
</evidence>
<feature type="transmembrane region" description="Helical" evidence="5">
    <location>
        <begin position="40"/>
        <end position="64"/>
    </location>
</feature>
<dbReference type="InterPro" id="IPR010445">
    <property type="entry name" value="LapA_dom"/>
</dbReference>
<dbReference type="PANTHER" id="PTHR41335:SF1">
    <property type="entry name" value="MEMBRANE PROTEIN"/>
    <property type="match status" value="1"/>
</dbReference>
<keyword evidence="1" id="KW-1003">Cell membrane</keyword>
<sequence>MRYLKLIFILLIMMIGAAFAVMNAETVQLNYYFGVQEFPLSVILVAAVAIGAILGVLATLGSSLKLRRENMSLRHKAKIARQEVNNLRALPIKDN</sequence>
<evidence type="ECO:0000313" key="8">
    <source>
        <dbReference type="Proteomes" id="UP000034410"/>
    </source>
</evidence>
<evidence type="ECO:0000256" key="4">
    <source>
        <dbReference type="ARBA" id="ARBA00023136"/>
    </source>
</evidence>
<evidence type="ECO:0000256" key="3">
    <source>
        <dbReference type="ARBA" id="ARBA00022989"/>
    </source>
</evidence>
<dbReference type="GO" id="GO:0005886">
    <property type="term" value="C:plasma membrane"/>
    <property type="evidence" value="ECO:0007669"/>
    <property type="project" value="InterPro"/>
</dbReference>
<keyword evidence="3 5" id="KW-1133">Transmembrane helix</keyword>
<reference evidence="7 8" key="1">
    <citation type="journal article" date="2015" name="Genome Announc.">
        <title>Complete Genome Sequence of Sedimenticola thiotaurini Strain SIP-G1, a Polyphosphate- and Polyhydroxyalkanoate-Accumulating Sulfur-Oxidizing Gammaproteobacterium Isolated from Salt Marsh Sediments.</title>
        <authorList>
            <person name="Flood B.E."/>
            <person name="Jones D.S."/>
            <person name="Bailey J.V."/>
        </authorList>
    </citation>
    <scope>NUCLEOTIDE SEQUENCE [LARGE SCALE GENOMIC DNA]</scope>
    <source>
        <strain evidence="7 8">SIP-G1</strain>
    </source>
</reference>
<dbReference type="RefSeq" id="WP_046858812.1">
    <property type="nucleotide sequence ID" value="NZ_CP011412.1"/>
</dbReference>
<keyword evidence="4 5" id="KW-0472">Membrane</keyword>
<dbReference type="OrthoDB" id="5653616at2"/>
<proteinExistence type="predicted"/>
<gene>
    <name evidence="7" type="ORF">AAY24_05385</name>
</gene>
<dbReference type="PANTHER" id="PTHR41335">
    <property type="entry name" value="MEMBRANE PROTEIN-RELATED"/>
    <property type="match status" value="1"/>
</dbReference>
<evidence type="ECO:0000256" key="2">
    <source>
        <dbReference type="ARBA" id="ARBA00022692"/>
    </source>
</evidence>
<protein>
    <submittedName>
        <fullName evidence="7">DNA recombination protein RecN</fullName>
    </submittedName>
</protein>
<evidence type="ECO:0000259" key="6">
    <source>
        <dbReference type="Pfam" id="PF06305"/>
    </source>
</evidence>
<organism evidence="7 8">
    <name type="scientific">Sedimenticola thiotaurini</name>
    <dbReference type="NCBI Taxonomy" id="1543721"/>
    <lineage>
        <taxon>Bacteria</taxon>
        <taxon>Pseudomonadati</taxon>
        <taxon>Pseudomonadota</taxon>
        <taxon>Gammaproteobacteria</taxon>
        <taxon>Chromatiales</taxon>
        <taxon>Sedimenticolaceae</taxon>
        <taxon>Sedimenticola</taxon>
    </lineage>
</organism>
<evidence type="ECO:0000313" key="7">
    <source>
        <dbReference type="EMBL" id="AKH19876.1"/>
    </source>
</evidence>
<name>A0A0F7JTN1_9GAMM</name>
<keyword evidence="8" id="KW-1185">Reference proteome</keyword>
<accession>A0A0F7JTN1</accession>
<feature type="domain" description="Lipopolysaccharide assembly protein A" evidence="6">
    <location>
        <begin position="23"/>
        <end position="84"/>
    </location>
</feature>
<dbReference type="AlphaFoldDB" id="A0A0F7JTN1"/>
<dbReference type="Pfam" id="PF06305">
    <property type="entry name" value="LapA_dom"/>
    <property type="match status" value="1"/>
</dbReference>